<proteinExistence type="predicted"/>
<feature type="domain" description="WYL" evidence="1">
    <location>
        <begin position="133"/>
        <end position="195"/>
    </location>
</feature>
<dbReference type="PANTHER" id="PTHR34580">
    <property type="match status" value="1"/>
</dbReference>
<dbReference type="Pfam" id="PF13280">
    <property type="entry name" value="WYL"/>
    <property type="match status" value="1"/>
</dbReference>
<dbReference type="PANTHER" id="PTHR34580:SF3">
    <property type="entry name" value="PROTEIN PAFB"/>
    <property type="match status" value="1"/>
</dbReference>
<evidence type="ECO:0000313" key="2">
    <source>
        <dbReference type="EMBL" id="VYT05146.1"/>
    </source>
</evidence>
<protein>
    <recommendedName>
        <fullName evidence="1">WYL domain-containing protein</fullName>
    </recommendedName>
</protein>
<gene>
    <name evidence="2" type="ORF">AOLFYP35_01372</name>
</gene>
<name>A0A6N2TNV5_9ACTO</name>
<dbReference type="EMBL" id="CACRSM010000002">
    <property type="protein sequence ID" value="VYT05146.1"/>
    <property type="molecule type" value="Genomic_DNA"/>
</dbReference>
<sequence length="305" mass="34346">MESNDTSVRILDLLFELTYAERGRSRSQIRRLTHYRKLSDTAFDSAFTRDKETLKKIGVDIEVKPRGDELIYRLRRSNPELLKLSLEEVSLLDLASTAWNDPSTTELASTKLRANSVANRKSTIDFHLSGAEHVLPLFQAITSASVVSFAYRSLRGTDNRAVEPWNLLISGSAIYLQGYDLDRGDERSFRLSRILPPIEVLGEPGDAYPRPSDRPTIGISRPLEPTFFARVGSEAWKSALRDDRAMGAGTEQWQRFRGHVAPYSFWTHFILSHAQDVVPIEPNEFASDLEKKLHSALSLNGGQNA</sequence>
<dbReference type="InterPro" id="IPR051534">
    <property type="entry name" value="CBASS_pafABC_assoc_protein"/>
</dbReference>
<dbReference type="PROSITE" id="PS52050">
    <property type="entry name" value="WYL"/>
    <property type="match status" value="1"/>
</dbReference>
<dbReference type="AlphaFoldDB" id="A0A6N2TNV5"/>
<accession>A0A6N2TNV5</accession>
<reference evidence="2" key="1">
    <citation type="submission" date="2019-11" db="EMBL/GenBank/DDBJ databases">
        <authorList>
            <person name="Feng L."/>
        </authorList>
    </citation>
    <scope>NUCLEOTIDE SEQUENCE</scope>
    <source>
        <strain evidence="2">AodontolyticusLFYP35</strain>
    </source>
</reference>
<evidence type="ECO:0000259" key="1">
    <source>
        <dbReference type="Pfam" id="PF13280"/>
    </source>
</evidence>
<organism evidence="2">
    <name type="scientific">Schaalia odontolytica</name>
    <dbReference type="NCBI Taxonomy" id="1660"/>
    <lineage>
        <taxon>Bacteria</taxon>
        <taxon>Bacillati</taxon>
        <taxon>Actinomycetota</taxon>
        <taxon>Actinomycetes</taxon>
        <taxon>Actinomycetales</taxon>
        <taxon>Actinomycetaceae</taxon>
        <taxon>Schaalia</taxon>
    </lineage>
</organism>
<dbReference type="InterPro" id="IPR026881">
    <property type="entry name" value="WYL_dom"/>
</dbReference>